<organism evidence="2 3">
    <name type="scientific">Dendrothele bispora (strain CBS 962.96)</name>
    <dbReference type="NCBI Taxonomy" id="1314807"/>
    <lineage>
        <taxon>Eukaryota</taxon>
        <taxon>Fungi</taxon>
        <taxon>Dikarya</taxon>
        <taxon>Basidiomycota</taxon>
        <taxon>Agaricomycotina</taxon>
        <taxon>Agaricomycetes</taxon>
        <taxon>Agaricomycetidae</taxon>
        <taxon>Agaricales</taxon>
        <taxon>Agaricales incertae sedis</taxon>
        <taxon>Dendrothele</taxon>
    </lineage>
</organism>
<dbReference type="Proteomes" id="UP000297245">
    <property type="component" value="Unassembled WGS sequence"/>
</dbReference>
<accession>A0A4S8L430</accession>
<proteinExistence type="predicted"/>
<dbReference type="EMBL" id="ML179689">
    <property type="protein sequence ID" value="THU83053.1"/>
    <property type="molecule type" value="Genomic_DNA"/>
</dbReference>
<reference evidence="2 3" key="1">
    <citation type="journal article" date="2019" name="Nat. Ecol. Evol.">
        <title>Megaphylogeny resolves global patterns of mushroom evolution.</title>
        <authorList>
            <person name="Varga T."/>
            <person name="Krizsan K."/>
            <person name="Foldi C."/>
            <person name="Dima B."/>
            <person name="Sanchez-Garcia M."/>
            <person name="Sanchez-Ramirez S."/>
            <person name="Szollosi G.J."/>
            <person name="Szarkandi J.G."/>
            <person name="Papp V."/>
            <person name="Albert L."/>
            <person name="Andreopoulos W."/>
            <person name="Angelini C."/>
            <person name="Antonin V."/>
            <person name="Barry K.W."/>
            <person name="Bougher N.L."/>
            <person name="Buchanan P."/>
            <person name="Buyck B."/>
            <person name="Bense V."/>
            <person name="Catcheside P."/>
            <person name="Chovatia M."/>
            <person name="Cooper J."/>
            <person name="Damon W."/>
            <person name="Desjardin D."/>
            <person name="Finy P."/>
            <person name="Geml J."/>
            <person name="Haridas S."/>
            <person name="Hughes K."/>
            <person name="Justo A."/>
            <person name="Karasinski D."/>
            <person name="Kautmanova I."/>
            <person name="Kiss B."/>
            <person name="Kocsube S."/>
            <person name="Kotiranta H."/>
            <person name="LaButti K.M."/>
            <person name="Lechner B.E."/>
            <person name="Liimatainen K."/>
            <person name="Lipzen A."/>
            <person name="Lukacs Z."/>
            <person name="Mihaltcheva S."/>
            <person name="Morgado L.N."/>
            <person name="Niskanen T."/>
            <person name="Noordeloos M.E."/>
            <person name="Ohm R.A."/>
            <person name="Ortiz-Santana B."/>
            <person name="Ovrebo C."/>
            <person name="Racz N."/>
            <person name="Riley R."/>
            <person name="Savchenko A."/>
            <person name="Shiryaev A."/>
            <person name="Soop K."/>
            <person name="Spirin V."/>
            <person name="Szebenyi C."/>
            <person name="Tomsovsky M."/>
            <person name="Tulloss R.E."/>
            <person name="Uehling J."/>
            <person name="Grigoriev I.V."/>
            <person name="Vagvolgyi C."/>
            <person name="Papp T."/>
            <person name="Martin F.M."/>
            <person name="Miettinen O."/>
            <person name="Hibbett D.S."/>
            <person name="Nagy L.G."/>
        </authorList>
    </citation>
    <scope>NUCLEOTIDE SEQUENCE [LARGE SCALE GENOMIC DNA]</scope>
    <source>
        <strain evidence="2 3">CBS 962.96</strain>
    </source>
</reference>
<keyword evidence="3" id="KW-1185">Reference proteome</keyword>
<feature type="compositionally biased region" description="Basic and acidic residues" evidence="1">
    <location>
        <begin position="217"/>
        <end position="237"/>
    </location>
</feature>
<feature type="compositionally biased region" description="Basic and acidic residues" evidence="1">
    <location>
        <begin position="98"/>
        <end position="122"/>
    </location>
</feature>
<gene>
    <name evidence="2" type="ORF">K435DRAFT_871685</name>
</gene>
<feature type="compositionally biased region" description="Basic and acidic residues" evidence="1">
    <location>
        <begin position="194"/>
        <end position="208"/>
    </location>
</feature>
<feature type="region of interest" description="Disordered" evidence="1">
    <location>
        <begin position="82"/>
        <end position="129"/>
    </location>
</feature>
<evidence type="ECO:0000313" key="3">
    <source>
        <dbReference type="Proteomes" id="UP000297245"/>
    </source>
</evidence>
<sequence>MNTFTRRHLALASTILGESRFTVLGPEPKELTTPLTPESNRQLHKLLCNDILCMTAPQPTSIIVGKEKELLPLHELLTDDRPSSLPAFPVSVATPTQHESHGKSKEGKKRDKKRERSERQESIKWSSAPLSIFPRKDDPVLTCSPGSTWPETTSPYTFDYFTSVSPSYWQSFPSNSTLFSHAPPEASRSYIAPREAKASRRSSKSKDARRAHHHHSERTDPRAFEATDGQRTHRHSTDGSGRPVFMFV</sequence>
<evidence type="ECO:0000256" key="1">
    <source>
        <dbReference type="SAM" id="MobiDB-lite"/>
    </source>
</evidence>
<name>A0A4S8L430_DENBC</name>
<protein>
    <submittedName>
        <fullName evidence="2">Uncharacterized protein</fullName>
    </submittedName>
</protein>
<dbReference type="AlphaFoldDB" id="A0A4S8L430"/>
<feature type="region of interest" description="Disordered" evidence="1">
    <location>
        <begin position="180"/>
        <end position="248"/>
    </location>
</feature>
<evidence type="ECO:0000313" key="2">
    <source>
        <dbReference type="EMBL" id="THU83053.1"/>
    </source>
</evidence>